<sequence>MAYRNKTYIAFDSRDINYYRMMQAWRSNEHIEFDFFNAHDLNTARDTSQPETIRLRLCERLANTKQVVALVSDTSRTKGNRV</sequence>
<feature type="domain" description="Thoeris protein ThsB TIR-like" evidence="1">
    <location>
        <begin position="8"/>
        <end position="76"/>
    </location>
</feature>
<dbReference type="EMBL" id="BLAE01000018">
    <property type="protein sequence ID" value="GES10018.1"/>
    <property type="molecule type" value="Genomic_DNA"/>
</dbReference>
<dbReference type="Proteomes" id="UP000331127">
    <property type="component" value="Unassembled WGS sequence"/>
</dbReference>
<accession>A0A5M3WV54</accession>
<comment type="caution">
    <text evidence="2">The sequence shown here is derived from an EMBL/GenBank/DDBJ whole genome shotgun (WGS) entry which is preliminary data.</text>
</comment>
<dbReference type="OrthoDB" id="2218415at2"/>
<evidence type="ECO:0000259" key="1">
    <source>
        <dbReference type="Pfam" id="PF08937"/>
    </source>
</evidence>
<dbReference type="InterPro" id="IPR015032">
    <property type="entry name" value="ThsB__TIR-like_domain"/>
</dbReference>
<name>A0A5M3WV54_9ACTN</name>
<dbReference type="RefSeq" id="WP_155355497.1">
    <property type="nucleotide sequence ID" value="NZ_BAAAHL010000027.1"/>
</dbReference>
<evidence type="ECO:0000313" key="3">
    <source>
        <dbReference type="Proteomes" id="UP000331127"/>
    </source>
</evidence>
<evidence type="ECO:0000313" key="2">
    <source>
        <dbReference type="EMBL" id="GES10018.1"/>
    </source>
</evidence>
<keyword evidence="3" id="KW-1185">Reference proteome</keyword>
<dbReference type="Pfam" id="PF08937">
    <property type="entry name" value="ThsB_TIR"/>
    <property type="match status" value="1"/>
</dbReference>
<gene>
    <name evidence="2" type="ORF">Amac_036150</name>
</gene>
<protein>
    <recommendedName>
        <fullName evidence="1">Thoeris protein ThsB TIR-like domain-containing protein</fullName>
    </recommendedName>
</protein>
<organism evidence="2 3">
    <name type="scientific">Acrocarpospora macrocephala</name>
    <dbReference type="NCBI Taxonomy" id="150177"/>
    <lineage>
        <taxon>Bacteria</taxon>
        <taxon>Bacillati</taxon>
        <taxon>Actinomycetota</taxon>
        <taxon>Actinomycetes</taxon>
        <taxon>Streptosporangiales</taxon>
        <taxon>Streptosporangiaceae</taxon>
        <taxon>Acrocarpospora</taxon>
    </lineage>
</organism>
<reference evidence="2 3" key="1">
    <citation type="submission" date="2019-10" db="EMBL/GenBank/DDBJ databases">
        <title>Whole genome shotgun sequence of Acrocarpospora macrocephala NBRC 16266.</title>
        <authorList>
            <person name="Ichikawa N."/>
            <person name="Kimura A."/>
            <person name="Kitahashi Y."/>
            <person name="Komaki H."/>
            <person name="Oguchi A."/>
        </authorList>
    </citation>
    <scope>NUCLEOTIDE SEQUENCE [LARGE SCALE GENOMIC DNA]</scope>
    <source>
        <strain evidence="2 3">NBRC 16266</strain>
    </source>
</reference>
<dbReference type="Gene3D" id="3.40.50.11200">
    <property type="match status" value="1"/>
</dbReference>
<proteinExistence type="predicted"/>
<dbReference type="AlphaFoldDB" id="A0A5M3WV54"/>